<comment type="similarity">
    <text evidence="3">Belongs to the Nudix hydrolase family. NudC subfamily.</text>
</comment>
<accession>A0A917ADH5</accession>
<dbReference type="Gene3D" id="3.90.79.10">
    <property type="entry name" value="Nucleoside Triphosphate Pyrophosphohydrolase"/>
    <property type="match status" value="1"/>
</dbReference>
<dbReference type="AlphaFoldDB" id="A0A917ADH5"/>
<dbReference type="PANTHER" id="PTHR42904:SF6">
    <property type="entry name" value="NAD-CAPPED RNA HYDROLASE NUDT12"/>
    <property type="match status" value="1"/>
</dbReference>
<dbReference type="GO" id="GO:0005829">
    <property type="term" value="C:cytosol"/>
    <property type="evidence" value="ECO:0007669"/>
    <property type="project" value="TreeGrafter"/>
</dbReference>
<evidence type="ECO:0000256" key="6">
    <source>
        <dbReference type="ARBA" id="ARBA00022801"/>
    </source>
</evidence>
<dbReference type="GO" id="GO:0046872">
    <property type="term" value="F:metal ion binding"/>
    <property type="evidence" value="ECO:0007669"/>
    <property type="project" value="UniProtKB-KW"/>
</dbReference>
<dbReference type="InterPro" id="IPR015375">
    <property type="entry name" value="NADH_PPase-like_N"/>
</dbReference>
<dbReference type="SUPFAM" id="SSF55811">
    <property type="entry name" value="Nudix"/>
    <property type="match status" value="1"/>
</dbReference>
<evidence type="ECO:0000256" key="3">
    <source>
        <dbReference type="ARBA" id="ARBA00009595"/>
    </source>
</evidence>
<evidence type="ECO:0000256" key="4">
    <source>
        <dbReference type="ARBA" id="ARBA00012381"/>
    </source>
</evidence>
<evidence type="ECO:0000256" key="1">
    <source>
        <dbReference type="ARBA" id="ARBA00001946"/>
    </source>
</evidence>
<feature type="domain" description="Nudix hydrolase" evidence="10">
    <location>
        <begin position="182"/>
        <end position="308"/>
    </location>
</feature>
<dbReference type="RefSeq" id="WP_188478845.1">
    <property type="nucleotide sequence ID" value="NZ_BMFJ01000002.1"/>
</dbReference>
<protein>
    <recommendedName>
        <fullName evidence="4">NAD(+) diphosphatase</fullName>
        <ecNumber evidence="4">3.6.1.22</ecNumber>
    </recommendedName>
</protein>
<evidence type="ECO:0000256" key="7">
    <source>
        <dbReference type="ARBA" id="ARBA00022842"/>
    </source>
</evidence>
<comment type="cofactor">
    <cofactor evidence="1">
        <name>Mg(2+)</name>
        <dbReference type="ChEBI" id="CHEBI:18420"/>
    </cofactor>
</comment>
<evidence type="ECO:0000259" key="10">
    <source>
        <dbReference type="PROSITE" id="PS51462"/>
    </source>
</evidence>
<dbReference type="EMBL" id="BMFJ01000002">
    <property type="protein sequence ID" value="GGE42291.1"/>
    <property type="molecule type" value="Genomic_DNA"/>
</dbReference>
<dbReference type="InterPro" id="IPR000086">
    <property type="entry name" value="NUDIX_hydrolase_dom"/>
</dbReference>
<dbReference type="Pfam" id="PF09297">
    <property type="entry name" value="Zn_ribbon_NUD"/>
    <property type="match status" value="1"/>
</dbReference>
<dbReference type="Proteomes" id="UP000612855">
    <property type="component" value="Unassembled WGS sequence"/>
</dbReference>
<comment type="catalytic activity">
    <reaction evidence="9">
        <text>a 5'-end NAD(+)-phospho-ribonucleoside in mRNA + H2O = a 5'-end phospho-adenosine-phospho-ribonucleoside in mRNA + beta-nicotinamide D-ribonucleotide + 2 H(+)</text>
        <dbReference type="Rhea" id="RHEA:60876"/>
        <dbReference type="Rhea" id="RHEA-COMP:15698"/>
        <dbReference type="Rhea" id="RHEA-COMP:15719"/>
        <dbReference type="ChEBI" id="CHEBI:14649"/>
        <dbReference type="ChEBI" id="CHEBI:15377"/>
        <dbReference type="ChEBI" id="CHEBI:15378"/>
        <dbReference type="ChEBI" id="CHEBI:144029"/>
        <dbReference type="ChEBI" id="CHEBI:144051"/>
    </reaction>
    <physiologicalReaction direction="left-to-right" evidence="9">
        <dbReference type="Rhea" id="RHEA:60877"/>
    </physiologicalReaction>
</comment>
<dbReference type="CDD" id="cd03429">
    <property type="entry name" value="NUDIX_NADH_pyrophosphatase_Nudt13"/>
    <property type="match status" value="1"/>
</dbReference>
<dbReference type="NCBIfam" id="NF001299">
    <property type="entry name" value="PRK00241.1"/>
    <property type="match status" value="1"/>
</dbReference>
<dbReference type="InterPro" id="IPR015376">
    <property type="entry name" value="Znr_NADH_PPase"/>
</dbReference>
<comment type="cofactor">
    <cofactor evidence="2">
        <name>Zn(2+)</name>
        <dbReference type="ChEBI" id="CHEBI:29105"/>
    </cofactor>
</comment>
<evidence type="ECO:0000256" key="5">
    <source>
        <dbReference type="ARBA" id="ARBA00022723"/>
    </source>
</evidence>
<evidence type="ECO:0000256" key="8">
    <source>
        <dbReference type="ARBA" id="ARBA00023027"/>
    </source>
</evidence>
<dbReference type="GO" id="GO:0035529">
    <property type="term" value="F:NADH pyrophosphatase activity"/>
    <property type="evidence" value="ECO:0007669"/>
    <property type="project" value="TreeGrafter"/>
</dbReference>
<name>A0A917ADH5_9RHOB</name>
<dbReference type="GO" id="GO:0006742">
    <property type="term" value="P:NADP+ catabolic process"/>
    <property type="evidence" value="ECO:0007669"/>
    <property type="project" value="TreeGrafter"/>
</dbReference>
<dbReference type="EC" id="3.6.1.22" evidence="4"/>
<dbReference type="PANTHER" id="PTHR42904">
    <property type="entry name" value="NUDIX HYDROLASE, NUDC SUBFAMILY"/>
    <property type="match status" value="1"/>
</dbReference>
<keyword evidence="5" id="KW-0479">Metal-binding</keyword>
<dbReference type="GO" id="GO:0019677">
    <property type="term" value="P:NAD+ catabolic process"/>
    <property type="evidence" value="ECO:0007669"/>
    <property type="project" value="TreeGrafter"/>
</dbReference>
<sequence>MRHAEEVTFGTSGLDRAAELRGRDEDLRAAHRAPGSVCILMWRGFPLLAGDAVLARLPMDHPVLQGREGDPVLLGREQTGLVFARDISEWSPPDAPADLGPGRSQGAPLPHHPEIEQGLDFGDLRGVMGRIGRRDAELISTARALFNWHSTHRFCARCGQPSRITQAGWQRSCDSCGGQHFPRTDPVVIMLITHGNDLLLGRSPGWPEGMWSLLAGFVEPGETIEAAVRREVLEESQVPVGRVSYLSSQPWAFPNSLMFGCHGEATGRDITVDPVELEDARWFSREEMVDVLAGTHSMIRPMRRGAIAEFLVRNWVADTLD</sequence>
<keyword evidence="6" id="KW-0378">Hydrolase</keyword>
<keyword evidence="12" id="KW-1185">Reference proteome</keyword>
<proteinExistence type="inferred from homology"/>
<gene>
    <name evidence="11" type="ORF">GCM10011360_32140</name>
</gene>
<evidence type="ECO:0000313" key="11">
    <source>
        <dbReference type="EMBL" id="GGE42291.1"/>
    </source>
</evidence>
<dbReference type="Pfam" id="PF09296">
    <property type="entry name" value="NUDIX-like"/>
    <property type="match status" value="1"/>
</dbReference>
<evidence type="ECO:0000256" key="9">
    <source>
        <dbReference type="ARBA" id="ARBA00023679"/>
    </source>
</evidence>
<dbReference type="Gene3D" id="3.90.79.20">
    <property type="match status" value="1"/>
</dbReference>
<dbReference type="InterPro" id="IPR050241">
    <property type="entry name" value="NAD-cap_RNA_hydrolase_NudC"/>
</dbReference>
<dbReference type="InterPro" id="IPR015797">
    <property type="entry name" value="NUDIX_hydrolase-like_dom_sf"/>
</dbReference>
<reference evidence="12" key="1">
    <citation type="journal article" date="2019" name="Int. J. Syst. Evol. Microbiol.">
        <title>The Global Catalogue of Microorganisms (GCM) 10K type strain sequencing project: providing services to taxonomists for standard genome sequencing and annotation.</title>
        <authorList>
            <consortium name="The Broad Institute Genomics Platform"/>
            <consortium name="The Broad Institute Genome Sequencing Center for Infectious Disease"/>
            <person name="Wu L."/>
            <person name="Ma J."/>
        </authorList>
    </citation>
    <scope>NUCLEOTIDE SEQUENCE [LARGE SCALE GENOMIC DNA]</scope>
    <source>
        <strain evidence="12">CGMCC 1.12664</strain>
    </source>
</reference>
<organism evidence="11 12">
    <name type="scientific">Primorskyibacter flagellatus</name>
    <dbReference type="NCBI Taxonomy" id="1387277"/>
    <lineage>
        <taxon>Bacteria</taxon>
        <taxon>Pseudomonadati</taxon>
        <taxon>Pseudomonadota</taxon>
        <taxon>Alphaproteobacteria</taxon>
        <taxon>Rhodobacterales</taxon>
        <taxon>Roseobacteraceae</taxon>
        <taxon>Primorskyibacter</taxon>
    </lineage>
</organism>
<keyword evidence="8" id="KW-0520">NAD</keyword>
<comment type="caution">
    <text evidence="11">The sequence shown here is derived from an EMBL/GenBank/DDBJ whole genome shotgun (WGS) entry which is preliminary data.</text>
</comment>
<dbReference type="InterPro" id="IPR049734">
    <property type="entry name" value="NudC-like_C"/>
</dbReference>
<evidence type="ECO:0000313" key="12">
    <source>
        <dbReference type="Proteomes" id="UP000612855"/>
    </source>
</evidence>
<keyword evidence="7" id="KW-0460">Magnesium</keyword>
<evidence type="ECO:0000256" key="2">
    <source>
        <dbReference type="ARBA" id="ARBA00001947"/>
    </source>
</evidence>
<dbReference type="Pfam" id="PF00293">
    <property type="entry name" value="NUDIX"/>
    <property type="match status" value="1"/>
</dbReference>
<dbReference type="PROSITE" id="PS51462">
    <property type="entry name" value="NUDIX"/>
    <property type="match status" value="1"/>
</dbReference>